<dbReference type="Proteomes" id="UP000254920">
    <property type="component" value="Unassembled WGS sequence"/>
</dbReference>
<name>A0A381DJX2_9BACT</name>
<evidence type="ECO:0000256" key="1">
    <source>
        <dbReference type="ARBA" id="ARBA00005695"/>
    </source>
</evidence>
<dbReference type="GO" id="GO:0043190">
    <property type="term" value="C:ATP-binding cassette (ABC) transporter complex"/>
    <property type="evidence" value="ECO:0007669"/>
    <property type="project" value="InterPro"/>
</dbReference>
<feature type="domain" description="Solute-binding protein family 5" evidence="5">
    <location>
        <begin position="63"/>
        <end position="419"/>
    </location>
</feature>
<keyword evidence="3 4" id="KW-0732">Signal</keyword>
<accession>A0A381DJX2</accession>
<dbReference type="InterPro" id="IPR039424">
    <property type="entry name" value="SBP_5"/>
</dbReference>
<dbReference type="Gene3D" id="3.90.76.10">
    <property type="entry name" value="Dipeptide-binding Protein, Domain 1"/>
    <property type="match status" value="1"/>
</dbReference>
<dbReference type="InterPro" id="IPR030678">
    <property type="entry name" value="Peptide/Ni-bd"/>
</dbReference>
<dbReference type="InterPro" id="IPR000914">
    <property type="entry name" value="SBP_5_dom"/>
</dbReference>
<evidence type="ECO:0000256" key="3">
    <source>
        <dbReference type="ARBA" id="ARBA00022729"/>
    </source>
</evidence>
<sequence>MKKILFVLLSVFMINTLAFAKSDTIIIGVENETPKINPLFDEDHDSALDLIFSGLTTHDENMKIVPDLAKSWEISKDRKVYTFELRDDAYWHDGEKFSADDVKFTIQTALDEKLSSPAKANYEPIDKVEVLSPYKIKITLKTPFEPLLSALSIGMLPKHILDGKDLSVDNYNNAPIGTGPYKLVEWNKGKYLKFEAFDKYYGGVAKTKNVYMKFVPDFNVAAMQLQKGELDAALSEPNMAIKLSKNPNLKILKEDSADYRALMFNMQNELFKDKNVRKALNYAVNKEAIVKNILHGYGSVANNPIEKSWANDENVAKFEYNPQKAIKILQDNGWSKNKNGYFQKDGKELKFGIYAYNTDPLRVSLANILSSDFQKIGINATAYAKPQGSFKISDVDTFLIGWGSPFDPDFHTYRIFGSFADSSVDPNGWNYSHYNDKNVDEALFKARSLAKIEDRKVYYSKFLEAIYENPPFIFIAYLEFPLVYNAKISGIKPHVLGHHGGGFAWNVKDWIKE</sequence>
<evidence type="ECO:0000259" key="5">
    <source>
        <dbReference type="Pfam" id="PF00496"/>
    </source>
</evidence>
<comment type="similarity">
    <text evidence="1">Belongs to the bacterial solute-binding protein 5 family.</text>
</comment>
<dbReference type="EMBL" id="UFVD01000001">
    <property type="protein sequence ID" value="SUX11003.1"/>
    <property type="molecule type" value="Genomic_DNA"/>
</dbReference>
<protein>
    <submittedName>
        <fullName evidence="6">Peptide ABC transporter periplasmic peptide-binding protein</fullName>
    </submittedName>
</protein>
<evidence type="ECO:0000256" key="4">
    <source>
        <dbReference type="SAM" id="SignalP"/>
    </source>
</evidence>
<feature type="signal peptide" evidence="4">
    <location>
        <begin position="1"/>
        <end position="20"/>
    </location>
</feature>
<dbReference type="STRING" id="32024.GCA_000788295_01339"/>
<dbReference type="GO" id="GO:1904680">
    <property type="term" value="F:peptide transmembrane transporter activity"/>
    <property type="evidence" value="ECO:0007669"/>
    <property type="project" value="TreeGrafter"/>
</dbReference>
<dbReference type="PANTHER" id="PTHR30290">
    <property type="entry name" value="PERIPLASMIC BINDING COMPONENT OF ABC TRANSPORTER"/>
    <property type="match status" value="1"/>
</dbReference>
<dbReference type="GO" id="GO:0015833">
    <property type="term" value="P:peptide transport"/>
    <property type="evidence" value="ECO:0007669"/>
    <property type="project" value="TreeGrafter"/>
</dbReference>
<dbReference type="AlphaFoldDB" id="A0A381DJX2"/>
<dbReference type="CDD" id="cd08518">
    <property type="entry name" value="PBP2_NikA_DppA_OppA_like_19"/>
    <property type="match status" value="1"/>
</dbReference>
<dbReference type="SUPFAM" id="SSF53850">
    <property type="entry name" value="Periplasmic binding protein-like II"/>
    <property type="match status" value="1"/>
</dbReference>
<reference evidence="6 7" key="1">
    <citation type="submission" date="2018-06" db="EMBL/GenBank/DDBJ databases">
        <authorList>
            <consortium name="Pathogen Informatics"/>
            <person name="Doyle S."/>
        </authorList>
    </citation>
    <scope>NUCLEOTIDE SEQUENCE [LARGE SCALE GENOMIC DNA]</scope>
    <source>
        <strain evidence="6 7">NCTC12475</strain>
    </source>
</reference>
<keyword evidence="2" id="KW-0813">Transport</keyword>
<dbReference type="GO" id="GO:0030288">
    <property type="term" value="C:outer membrane-bounded periplasmic space"/>
    <property type="evidence" value="ECO:0007669"/>
    <property type="project" value="UniProtKB-ARBA"/>
</dbReference>
<dbReference type="PANTHER" id="PTHR30290:SF9">
    <property type="entry name" value="OLIGOPEPTIDE-BINDING PROTEIN APPA"/>
    <property type="match status" value="1"/>
</dbReference>
<evidence type="ECO:0000256" key="2">
    <source>
        <dbReference type="ARBA" id="ARBA00022448"/>
    </source>
</evidence>
<evidence type="ECO:0000313" key="6">
    <source>
        <dbReference type="EMBL" id="SUX11003.1"/>
    </source>
</evidence>
<dbReference type="Pfam" id="PF00496">
    <property type="entry name" value="SBP_bac_5"/>
    <property type="match status" value="1"/>
</dbReference>
<dbReference type="PIRSF" id="PIRSF002741">
    <property type="entry name" value="MppA"/>
    <property type="match status" value="1"/>
</dbReference>
<feature type="chain" id="PRO_5017029570" evidence="4">
    <location>
        <begin position="21"/>
        <end position="513"/>
    </location>
</feature>
<dbReference type="Gene3D" id="3.40.190.10">
    <property type="entry name" value="Periplasmic binding protein-like II"/>
    <property type="match status" value="1"/>
</dbReference>
<dbReference type="Gene3D" id="3.10.105.10">
    <property type="entry name" value="Dipeptide-binding Protein, Domain 3"/>
    <property type="match status" value="1"/>
</dbReference>
<gene>
    <name evidence="6" type="primary">appA</name>
    <name evidence="6" type="ORF">NCTC12475_01217</name>
</gene>
<organism evidence="6 7">
    <name type="scientific">Campylobacter sputorum subsp. sputorum</name>
    <dbReference type="NCBI Taxonomy" id="32024"/>
    <lineage>
        <taxon>Bacteria</taxon>
        <taxon>Pseudomonadati</taxon>
        <taxon>Campylobacterota</taxon>
        <taxon>Epsilonproteobacteria</taxon>
        <taxon>Campylobacterales</taxon>
        <taxon>Campylobacteraceae</taxon>
        <taxon>Campylobacter</taxon>
    </lineage>
</organism>
<keyword evidence="7" id="KW-1185">Reference proteome</keyword>
<proteinExistence type="inferred from homology"/>
<evidence type="ECO:0000313" key="7">
    <source>
        <dbReference type="Proteomes" id="UP000254920"/>
    </source>
</evidence>